<evidence type="ECO:0000313" key="7">
    <source>
        <dbReference type="EMBL" id="KAF2850502.1"/>
    </source>
</evidence>
<dbReference type="GO" id="GO:0005739">
    <property type="term" value="C:mitochondrion"/>
    <property type="evidence" value="ECO:0007669"/>
    <property type="project" value="TreeGrafter"/>
</dbReference>
<feature type="binding site" evidence="6">
    <location>
        <begin position="170"/>
        <end position="178"/>
    </location>
    <ligand>
        <name>ATP</name>
        <dbReference type="ChEBI" id="CHEBI:30616"/>
    </ligand>
</feature>
<evidence type="ECO:0000256" key="3">
    <source>
        <dbReference type="ARBA" id="ARBA00022840"/>
    </source>
</evidence>
<dbReference type="Proteomes" id="UP000799423">
    <property type="component" value="Unassembled WGS sequence"/>
</dbReference>
<keyword evidence="3 6" id="KW-0067">ATP-binding</keyword>
<evidence type="ECO:0000256" key="6">
    <source>
        <dbReference type="PIRSR" id="PIRSR006806-1"/>
    </source>
</evidence>
<evidence type="ECO:0000256" key="4">
    <source>
        <dbReference type="ARBA" id="ARBA00036539"/>
    </source>
</evidence>
<dbReference type="AlphaFoldDB" id="A0A6A7B5D0"/>
<dbReference type="InterPro" id="IPR002698">
    <property type="entry name" value="FTHF_cligase"/>
</dbReference>
<reference evidence="7" key="1">
    <citation type="submission" date="2020-01" db="EMBL/GenBank/DDBJ databases">
        <authorList>
            <consortium name="DOE Joint Genome Institute"/>
            <person name="Haridas S."/>
            <person name="Albert R."/>
            <person name="Binder M."/>
            <person name="Bloem J."/>
            <person name="Labutti K."/>
            <person name="Salamov A."/>
            <person name="Andreopoulos B."/>
            <person name="Baker S.E."/>
            <person name="Barry K."/>
            <person name="Bills G."/>
            <person name="Bluhm B.H."/>
            <person name="Cannon C."/>
            <person name="Castanera R."/>
            <person name="Culley D.E."/>
            <person name="Daum C."/>
            <person name="Ezra D."/>
            <person name="Gonzalez J.B."/>
            <person name="Henrissat B."/>
            <person name="Kuo A."/>
            <person name="Liang C."/>
            <person name="Lipzen A."/>
            <person name="Lutzoni F."/>
            <person name="Magnuson J."/>
            <person name="Mondo S."/>
            <person name="Nolan M."/>
            <person name="Ohm R."/>
            <person name="Pangilinan J."/>
            <person name="Park H.-J."/>
            <person name="Ramirez L."/>
            <person name="Alfaro M."/>
            <person name="Sun H."/>
            <person name="Tritt A."/>
            <person name="Yoshinaga Y."/>
            <person name="Zwiers L.-H."/>
            <person name="Turgeon B.G."/>
            <person name="Goodwin S.B."/>
            <person name="Spatafora J.W."/>
            <person name="Crous P.W."/>
            <person name="Grigoriev I.V."/>
        </authorList>
    </citation>
    <scope>NUCLEOTIDE SEQUENCE</scope>
    <source>
        <strain evidence="7">IPT5</strain>
    </source>
</reference>
<dbReference type="InterPro" id="IPR037171">
    <property type="entry name" value="NagB/RpiA_transferase-like"/>
</dbReference>
<proteinExistence type="inferred from homology"/>
<organism evidence="7 8">
    <name type="scientific">Plenodomus tracheiphilus IPT5</name>
    <dbReference type="NCBI Taxonomy" id="1408161"/>
    <lineage>
        <taxon>Eukaryota</taxon>
        <taxon>Fungi</taxon>
        <taxon>Dikarya</taxon>
        <taxon>Ascomycota</taxon>
        <taxon>Pezizomycotina</taxon>
        <taxon>Dothideomycetes</taxon>
        <taxon>Pleosporomycetidae</taxon>
        <taxon>Pleosporales</taxon>
        <taxon>Pleosporineae</taxon>
        <taxon>Leptosphaeriaceae</taxon>
        <taxon>Plenodomus</taxon>
    </lineage>
</organism>
<sequence>MAGSLAQAKRELRKKIKHVLNQVSDAAAASQTSNATKTLLALPEYQAAQRISVYLSMPAGEINTSSIVRDALAGGKKVFIPYTYKLGEPQAGQPKSVMDMLELRSMDDFESLEPDGWGIPTPSKDSISTRANCFGGSGITHGQTRSSNDQDTGLDLIVMPGMAFDSAFGRLGHGKGFYDYFLTRCHQASRMPFRGKNHWYSVCGGLTDHVEVGLSLTEQLLPPTESVPMGSSDFRLDALVTGDGSLRRAES</sequence>
<dbReference type="PANTHER" id="PTHR23407">
    <property type="entry name" value="ATPASE INHIBITOR/5-FORMYLTETRAHYDROFOLATE CYCLO-LIGASE"/>
    <property type="match status" value="1"/>
</dbReference>
<dbReference type="Pfam" id="PF01812">
    <property type="entry name" value="5-FTHF_cyc-lig"/>
    <property type="match status" value="1"/>
</dbReference>
<dbReference type="GO" id="GO:0005524">
    <property type="term" value="F:ATP binding"/>
    <property type="evidence" value="ECO:0007669"/>
    <property type="project" value="UniProtKB-KW"/>
</dbReference>
<dbReference type="InterPro" id="IPR024185">
    <property type="entry name" value="FTHF_cligase-like_sf"/>
</dbReference>
<dbReference type="SUPFAM" id="SSF100950">
    <property type="entry name" value="NagB/RpiA/CoA transferase-like"/>
    <property type="match status" value="1"/>
</dbReference>
<gene>
    <name evidence="7" type="ORF">T440DRAFT_90252</name>
</gene>
<dbReference type="Gene3D" id="3.40.50.10420">
    <property type="entry name" value="NagB/RpiA/CoA transferase-like"/>
    <property type="match status" value="1"/>
</dbReference>
<dbReference type="GO" id="GO:0030272">
    <property type="term" value="F:5-formyltetrahydrofolate cyclo-ligase activity"/>
    <property type="evidence" value="ECO:0007669"/>
    <property type="project" value="UniProtKB-EC"/>
</dbReference>
<dbReference type="EC" id="6.3.3.2" evidence="5"/>
<comment type="catalytic activity">
    <reaction evidence="4">
        <text>(6S)-5-formyl-5,6,7,8-tetrahydrofolate + ATP = (6R)-5,10-methenyltetrahydrofolate + ADP + phosphate</text>
        <dbReference type="Rhea" id="RHEA:10488"/>
        <dbReference type="ChEBI" id="CHEBI:30616"/>
        <dbReference type="ChEBI" id="CHEBI:43474"/>
        <dbReference type="ChEBI" id="CHEBI:57455"/>
        <dbReference type="ChEBI" id="CHEBI:57457"/>
        <dbReference type="ChEBI" id="CHEBI:456216"/>
        <dbReference type="EC" id="6.3.3.2"/>
    </reaction>
</comment>
<feature type="binding site" evidence="6">
    <location>
        <position position="61"/>
    </location>
    <ligand>
        <name>substrate</name>
    </ligand>
</feature>
<dbReference type="PANTHER" id="PTHR23407:SF1">
    <property type="entry name" value="5-FORMYLTETRAHYDROFOLATE CYCLO-LIGASE"/>
    <property type="match status" value="1"/>
</dbReference>
<evidence type="ECO:0000313" key="8">
    <source>
        <dbReference type="Proteomes" id="UP000799423"/>
    </source>
</evidence>
<dbReference type="GO" id="GO:0035999">
    <property type="term" value="P:tetrahydrofolate interconversion"/>
    <property type="evidence" value="ECO:0007669"/>
    <property type="project" value="TreeGrafter"/>
</dbReference>
<dbReference type="GO" id="GO:0009396">
    <property type="term" value="P:folic acid-containing compound biosynthetic process"/>
    <property type="evidence" value="ECO:0007669"/>
    <property type="project" value="TreeGrafter"/>
</dbReference>
<feature type="binding site" evidence="6">
    <location>
        <begin position="9"/>
        <end position="13"/>
    </location>
    <ligand>
        <name>ATP</name>
        <dbReference type="ChEBI" id="CHEBI:30616"/>
    </ligand>
</feature>
<name>A0A6A7B5D0_9PLEO</name>
<comment type="similarity">
    <text evidence="1">Belongs to the 5-formyltetrahydrofolate cyclo-ligase family.</text>
</comment>
<dbReference type="FunFam" id="3.40.50.10420:FF:000007">
    <property type="entry name" value="5-formyltetrahydrofolate cyclo-ligase"/>
    <property type="match status" value="1"/>
</dbReference>
<keyword evidence="8" id="KW-1185">Reference proteome</keyword>
<accession>A0A6A7B5D0</accession>
<dbReference type="PIRSF" id="PIRSF006806">
    <property type="entry name" value="FTHF_cligase"/>
    <property type="match status" value="1"/>
</dbReference>
<protein>
    <recommendedName>
        <fullName evidence="5">5-formyltetrahydrofolate cyclo-ligase</fullName>
        <ecNumber evidence="5">6.3.3.2</ecNumber>
    </recommendedName>
</protein>
<evidence type="ECO:0000256" key="1">
    <source>
        <dbReference type="ARBA" id="ARBA00010638"/>
    </source>
</evidence>
<dbReference type="OrthoDB" id="2015992at2759"/>
<feature type="binding site" evidence="6">
    <location>
        <position position="55"/>
    </location>
    <ligand>
        <name>substrate</name>
    </ligand>
</feature>
<dbReference type="EMBL" id="MU006306">
    <property type="protein sequence ID" value="KAF2850502.1"/>
    <property type="molecule type" value="Genomic_DNA"/>
</dbReference>
<evidence type="ECO:0000256" key="5">
    <source>
        <dbReference type="ARBA" id="ARBA00038966"/>
    </source>
</evidence>
<evidence type="ECO:0000256" key="2">
    <source>
        <dbReference type="ARBA" id="ARBA00022741"/>
    </source>
</evidence>
<keyword evidence="2 6" id="KW-0547">Nucleotide-binding</keyword>